<dbReference type="AlphaFoldDB" id="A0A2T2XDM5"/>
<dbReference type="PANTHER" id="PTHR30246">
    <property type="entry name" value="2-KETO-3-DEOXY-6-PHOSPHOGLUCONATE ALDOLASE"/>
    <property type="match status" value="1"/>
</dbReference>
<dbReference type="Pfam" id="PF01081">
    <property type="entry name" value="Aldolase"/>
    <property type="match status" value="1"/>
</dbReference>
<gene>
    <name evidence="6" type="ORF">C7B46_13610</name>
</gene>
<dbReference type="Proteomes" id="UP000242972">
    <property type="component" value="Unassembled WGS sequence"/>
</dbReference>
<evidence type="ECO:0000256" key="4">
    <source>
        <dbReference type="ARBA" id="ARBA00023239"/>
    </source>
</evidence>
<comment type="caution">
    <text evidence="6">The sequence shown here is derived from an EMBL/GenBank/DDBJ whole genome shotgun (WGS) entry which is preliminary data.</text>
</comment>
<evidence type="ECO:0000256" key="3">
    <source>
        <dbReference type="ARBA" id="ARBA00011233"/>
    </source>
</evidence>
<evidence type="ECO:0008006" key="8">
    <source>
        <dbReference type="Google" id="ProtNLM"/>
    </source>
</evidence>
<keyword evidence="4" id="KW-0456">Lyase</keyword>
<dbReference type="EMBL" id="PXYW01000035">
    <property type="protein sequence ID" value="PSR32599.1"/>
    <property type="molecule type" value="Genomic_DNA"/>
</dbReference>
<evidence type="ECO:0000256" key="1">
    <source>
        <dbReference type="ARBA" id="ARBA00004761"/>
    </source>
</evidence>
<comment type="similarity">
    <text evidence="2">Belongs to the KHG/KDPG aldolase family.</text>
</comment>
<dbReference type="CDD" id="cd00452">
    <property type="entry name" value="KDPG_aldolase"/>
    <property type="match status" value="1"/>
</dbReference>
<dbReference type="Gene3D" id="3.20.20.70">
    <property type="entry name" value="Aldolase class I"/>
    <property type="match status" value="1"/>
</dbReference>
<evidence type="ECO:0000256" key="2">
    <source>
        <dbReference type="ARBA" id="ARBA00006906"/>
    </source>
</evidence>
<sequence>MNDIDTPKDPLWPIRWQKGWNLMNNAFGILKAQRVIPIVRTQTREEAYTIVRALDRAGFHLIELTMTTPDVLPLIKQCRHEFPHLTIGVGTLRTVDQARQAIDVGASLLITYKASEDVADIGTQKGVPYILGAATPTEVDHCLELGSGIVKWFPASLTGPQILRDLHGPMPEAEFFPTGGITVATMGHWFKAGAIAVGIGGDLTRGGGNLGATVEEQARKALQLAAYPEIFPHEPQGG</sequence>
<keyword evidence="5" id="KW-0119">Carbohydrate metabolism</keyword>
<reference evidence="6 7" key="1">
    <citation type="journal article" date="2014" name="BMC Genomics">
        <title>Comparison of environmental and isolate Sulfobacillus genomes reveals diverse carbon, sulfur, nitrogen, and hydrogen metabolisms.</title>
        <authorList>
            <person name="Justice N.B."/>
            <person name="Norman A."/>
            <person name="Brown C.T."/>
            <person name="Singh A."/>
            <person name="Thomas B.C."/>
            <person name="Banfield J.F."/>
        </authorList>
    </citation>
    <scope>NUCLEOTIDE SEQUENCE [LARGE SCALE GENOMIC DNA]</scope>
    <source>
        <strain evidence="6">AMDSBA4</strain>
    </source>
</reference>
<dbReference type="InterPro" id="IPR013785">
    <property type="entry name" value="Aldolase_TIM"/>
</dbReference>
<dbReference type="GO" id="GO:0016829">
    <property type="term" value="F:lyase activity"/>
    <property type="evidence" value="ECO:0007669"/>
    <property type="project" value="UniProtKB-KW"/>
</dbReference>
<dbReference type="PANTHER" id="PTHR30246:SF1">
    <property type="entry name" value="2-DEHYDRO-3-DEOXY-6-PHOSPHOGALACTONATE ALDOLASE-RELATED"/>
    <property type="match status" value="1"/>
</dbReference>
<evidence type="ECO:0000313" key="7">
    <source>
        <dbReference type="Proteomes" id="UP000242972"/>
    </source>
</evidence>
<evidence type="ECO:0000256" key="5">
    <source>
        <dbReference type="ARBA" id="ARBA00023277"/>
    </source>
</evidence>
<protein>
    <recommendedName>
        <fullName evidence="8">2-dehydro-3-deoxyphosphogluconate aldolase</fullName>
    </recommendedName>
</protein>
<name>A0A2T2XDM5_9FIRM</name>
<comment type="pathway">
    <text evidence="1">Carbohydrate acid metabolism.</text>
</comment>
<dbReference type="InterPro" id="IPR000887">
    <property type="entry name" value="Aldlse_KDPG_KHG"/>
</dbReference>
<accession>A0A2T2XDM5</accession>
<comment type="subunit">
    <text evidence="3">Homotrimer.</text>
</comment>
<dbReference type="SUPFAM" id="SSF51569">
    <property type="entry name" value="Aldolase"/>
    <property type="match status" value="1"/>
</dbReference>
<organism evidence="6 7">
    <name type="scientific">Sulfobacillus benefaciens</name>
    <dbReference type="NCBI Taxonomy" id="453960"/>
    <lineage>
        <taxon>Bacteria</taxon>
        <taxon>Bacillati</taxon>
        <taxon>Bacillota</taxon>
        <taxon>Clostridia</taxon>
        <taxon>Eubacteriales</taxon>
        <taxon>Clostridiales Family XVII. Incertae Sedis</taxon>
        <taxon>Sulfobacillus</taxon>
    </lineage>
</organism>
<proteinExistence type="inferred from homology"/>
<evidence type="ECO:0000313" key="6">
    <source>
        <dbReference type="EMBL" id="PSR32599.1"/>
    </source>
</evidence>